<dbReference type="AlphaFoldDB" id="A0A4R0L141"/>
<keyword evidence="2" id="KW-1185">Reference proteome</keyword>
<dbReference type="SUPFAM" id="SSF55144">
    <property type="entry name" value="LigT-like"/>
    <property type="match status" value="1"/>
</dbReference>
<comment type="caution">
    <text evidence="1">The sequence shown here is derived from an EMBL/GenBank/DDBJ whole genome shotgun (WGS) entry which is preliminary data.</text>
</comment>
<name>A0A4R0L141_9ACTN</name>
<evidence type="ECO:0000313" key="2">
    <source>
        <dbReference type="Proteomes" id="UP000291144"/>
    </source>
</evidence>
<dbReference type="OrthoDB" id="2082235at2"/>
<dbReference type="Proteomes" id="UP000291144">
    <property type="component" value="Unassembled WGS sequence"/>
</dbReference>
<protein>
    <submittedName>
        <fullName evidence="1">2'-5' RNA ligase family protein</fullName>
    </submittedName>
</protein>
<sequence>MFEGTDSAVVVAVPAAEVAVAAHRARFDPAAAWGVPAHVTVLYPFLPPSELDEDVLRALAEAVRTVPRFTAEWNATGWFDEDVLWLAPDPADSFRALTLAVFRAFPEFPPYGGEFQDLMPHLTVAHAGTRAEMREVERQVREHLPISMLVTDVQLMCGSDAHHSWQTVRNIPLG</sequence>
<dbReference type="GO" id="GO:0016874">
    <property type="term" value="F:ligase activity"/>
    <property type="evidence" value="ECO:0007669"/>
    <property type="project" value="UniProtKB-KW"/>
</dbReference>
<dbReference type="Pfam" id="PF13563">
    <property type="entry name" value="2_5_RNA_ligase2"/>
    <property type="match status" value="1"/>
</dbReference>
<dbReference type="PANTHER" id="PTHR40037">
    <property type="entry name" value="PHOSPHOESTERASE YJCG-RELATED"/>
    <property type="match status" value="1"/>
</dbReference>
<dbReference type="EMBL" id="SJKB01000004">
    <property type="protein sequence ID" value="TCC62255.1"/>
    <property type="molecule type" value="Genomic_DNA"/>
</dbReference>
<evidence type="ECO:0000313" key="1">
    <source>
        <dbReference type="EMBL" id="TCC62255.1"/>
    </source>
</evidence>
<gene>
    <name evidence="1" type="ORF">E0H73_16255</name>
</gene>
<dbReference type="PANTHER" id="PTHR40037:SF1">
    <property type="entry name" value="PHOSPHOESTERASE SAOUHSC_00951-RELATED"/>
    <property type="match status" value="1"/>
</dbReference>
<proteinExistence type="predicted"/>
<reference evidence="1 2" key="1">
    <citation type="submission" date="2019-02" db="EMBL/GenBank/DDBJ databases">
        <title>Kribbella capetownensis sp. nov. and Kribbella speibonae sp. nov., isolated from soil.</title>
        <authorList>
            <person name="Curtis S.M."/>
            <person name="Norton I."/>
            <person name="Everest G.J."/>
            <person name="Meyers P.R."/>
        </authorList>
    </citation>
    <scope>NUCLEOTIDE SEQUENCE [LARGE SCALE GENOMIC DNA]</scope>
    <source>
        <strain evidence="1 2">NRRL B-24813</strain>
    </source>
</reference>
<keyword evidence="1" id="KW-0436">Ligase</keyword>
<dbReference type="Gene3D" id="3.90.1140.10">
    <property type="entry name" value="Cyclic phosphodiesterase"/>
    <property type="match status" value="1"/>
</dbReference>
<dbReference type="InterPro" id="IPR009097">
    <property type="entry name" value="Cyclic_Pdiesterase"/>
</dbReference>
<organism evidence="1 2">
    <name type="scientific">Kribbella pittospori</name>
    <dbReference type="NCBI Taxonomy" id="722689"/>
    <lineage>
        <taxon>Bacteria</taxon>
        <taxon>Bacillati</taxon>
        <taxon>Actinomycetota</taxon>
        <taxon>Actinomycetes</taxon>
        <taxon>Propionibacteriales</taxon>
        <taxon>Kribbellaceae</taxon>
        <taxon>Kribbella</taxon>
    </lineage>
</organism>
<accession>A0A4R0L141</accession>
<dbReference type="InterPro" id="IPR050580">
    <property type="entry name" value="2H_phosphoesterase_YjcG-like"/>
</dbReference>
<dbReference type="RefSeq" id="WP_131356208.1">
    <property type="nucleotide sequence ID" value="NZ_SJKB01000004.1"/>
</dbReference>